<dbReference type="Pfam" id="PF21686">
    <property type="entry name" value="LigD_Prim-Pol"/>
    <property type="match status" value="1"/>
</dbReference>
<comment type="caution">
    <text evidence="2">The sequence shown here is derived from an EMBL/GenBank/DDBJ whole genome shotgun (WGS) entry which is preliminary data.</text>
</comment>
<keyword evidence="2" id="KW-0436">Ligase</keyword>
<reference evidence="2 3" key="1">
    <citation type="submission" date="2018-10" db="EMBL/GenBank/DDBJ databases">
        <title>Aeromicrobium sp. 9W16Y-2 whole genome shotgun sequence.</title>
        <authorList>
            <person name="Li F."/>
        </authorList>
    </citation>
    <scope>NUCLEOTIDE SEQUENCE [LARGE SCALE GENOMIC DNA]</scope>
    <source>
        <strain evidence="2 3">9W16Y-2</strain>
    </source>
</reference>
<evidence type="ECO:0000313" key="2">
    <source>
        <dbReference type="EMBL" id="RLV51861.1"/>
    </source>
</evidence>
<dbReference type="InterPro" id="IPR014145">
    <property type="entry name" value="LigD_pol_dom"/>
</dbReference>
<evidence type="ECO:0000313" key="3">
    <source>
        <dbReference type="Proteomes" id="UP000282515"/>
    </source>
</evidence>
<proteinExistence type="predicted"/>
<feature type="non-terminal residue" evidence="2">
    <location>
        <position position="1"/>
    </location>
</feature>
<dbReference type="EC" id="6.5.1.1" evidence="2"/>
<dbReference type="Proteomes" id="UP000282515">
    <property type="component" value="Unassembled WGS sequence"/>
</dbReference>
<accession>A0A3L8P9T5</accession>
<dbReference type="Gene3D" id="3.90.920.10">
    <property type="entry name" value="DNA primase, PRIM domain"/>
    <property type="match status" value="1"/>
</dbReference>
<dbReference type="PANTHER" id="PTHR42705:SF2">
    <property type="entry name" value="BIFUNCTIONAL NON-HOMOLOGOUS END JOINING PROTEIN LIGD"/>
    <property type="match status" value="1"/>
</dbReference>
<feature type="non-terminal residue" evidence="2">
    <location>
        <position position="125"/>
    </location>
</feature>
<dbReference type="GO" id="GO:0003910">
    <property type="term" value="F:DNA ligase (ATP) activity"/>
    <property type="evidence" value="ECO:0007669"/>
    <property type="project" value="UniProtKB-EC"/>
</dbReference>
<organism evidence="2 3">
    <name type="scientific">Aeromicrobium phragmitis</name>
    <dbReference type="NCBI Taxonomy" id="2478914"/>
    <lineage>
        <taxon>Bacteria</taxon>
        <taxon>Bacillati</taxon>
        <taxon>Actinomycetota</taxon>
        <taxon>Actinomycetes</taxon>
        <taxon>Propionibacteriales</taxon>
        <taxon>Nocardioidaceae</taxon>
        <taxon>Aeromicrobium</taxon>
    </lineage>
</organism>
<dbReference type="InterPro" id="IPR052171">
    <property type="entry name" value="NHEJ_LigD"/>
</dbReference>
<protein>
    <submittedName>
        <fullName evidence="2">ATP-dependent DNA ligase</fullName>
        <ecNumber evidence="2">6.5.1.1</ecNumber>
    </submittedName>
</protein>
<dbReference type="AlphaFoldDB" id="A0A3L8P9T5"/>
<keyword evidence="3" id="KW-1185">Reference proteome</keyword>
<sequence length="125" mass="13324">DYPVFHSPADLAWAGQVAALELHVPQWRVDQLGTMQNPDRLVLDLDPGPGAGLAECIEVAHEARDLLSGIGLDPVPVTSGSKGLHLYCAMDGVRDADYLNAFAKQLAVSLEESMPDLVVSSMAKS</sequence>
<feature type="domain" description="DNA ligase D polymerase" evidence="1">
    <location>
        <begin position="1"/>
        <end position="124"/>
    </location>
</feature>
<dbReference type="EMBL" id="RDBF01000162">
    <property type="protein sequence ID" value="RLV51861.1"/>
    <property type="molecule type" value="Genomic_DNA"/>
</dbReference>
<name>A0A3L8P9T5_9ACTN</name>
<gene>
    <name evidence="2" type="ORF">D9V41_16770</name>
</gene>
<evidence type="ECO:0000259" key="1">
    <source>
        <dbReference type="Pfam" id="PF21686"/>
    </source>
</evidence>
<dbReference type="PANTHER" id="PTHR42705">
    <property type="entry name" value="BIFUNCTIONAL NON-HOMOLOGOUS END JOINING PROTEIN LIGD"/>
    <property type="match status" value="1"/>
</dbReference>